<feature type="coiled-coil region" evidence="2">
    <location>
        <begin position="275"/>
        <end position="336"/>
    </location>
</feature>
<reference evidence="4" key="1">
    <citation type="submission" date="2017-02" db="EMBL/GenBank/DDBJ databases">
        <title>Delineation of Paenibacillus larvae strains originating from foulbrood outbreaks.</title>
        <authorList>
            <person name="Beims H."/>
            <person name="Bunk B."/>
            <person name="Sproeer C."/>
            <person name="Mohr K.I."/>
            <person name="Pradella S."/>
            <person name="Guenther G."/>
            <person name="Rohde M."/>
            <person name="von der Ohe W."/>
            <person name="Steinert M."/>
        </authorList>
    </citation>
    <scope>NUCLEOTIDE SEQUENCE [LARGE SCALE GENOMIC DNA]</scope>
    <source>
        <strain evidence="4">Eric_III</strain>
        <plasmid evidence="4">Plasmid unnamed1</plasmid>
    </source>
</reference>
<evidence type="ECO:0000313" key="4">
    <source>
        <dbReference type="Proteomes" id="UP000239833"/>
    </source>
</evidence>
<keyword evidence="2" id="KW-0175">Coiled coil</keyword>
<gene>
    <name evidence="3" type="ORF">ERICIII_04879</name>
</gene>
<dbReference type="EMBL" id="CP019656">
    <property type="protein sequence ID" value="AVF28881.1"/>
    <property type="molecule type" value="Genomic_DNA"/>
</dbReference>
<protein>
    <recommendedName>
        <fullName evidence="5">DUF2325 domain-containing protein</fullName>
    </recommendedName>
</protein>
<dbReference type="AlphaFoldDB" id="A0A2L1U7I8"/>
<dbReference type="Pfam" id="PF10087">
    <property type="entry name" value="DUF2325"/>
    <property type="match status" value="1"/>
</dbReference>
<name>A0A2L1U7I8_9BACL</name>
<geneLocation type="plasmid" evidence="3">
    <name>unnamed1</name>
</geneLocation>
<dbReference type="InterPro" id="IPR016772">
    <property type="entry name" value="UCP020408"/>
</dbReference>
<comment type="similarity">
    <text evidence="1">Belongs to the UPF0751 family.</text>
</comment>
<evidence type="ECO:0008006" key="5">
    <source>
        <dbReference type="Google" id="ProtNLM"/>
    </source>
</evidence>
<sequence>MNPFLEKKKLHVEVFTKGTCPNCGKQSQWKIFDYGTMFYREFDRKLDEISHSIDSQHCQKCNYLFPPTELLYFDRISRQLIVQGKINYGDMTDEEDFLPMKEGHLQRREVFHKHEEDFWEGYCLYAIENWREIVSELSKDEITNAYSDLEIEFPISIRTVAQARKDALNRLKTEEEKKQFWRTANHYFIYDHMLDLGPLSWYVEDDLKRFGILRTRYVILHFPIAETLEGHRTKLIGKIVNRGKKDNDFLFRRISQLTDEMQRVAKRGTEFFHQNEKLKAELAKAQDRLGEAYARLRSDGDSKTVYERDPNDIRKIRELKGLVSELLAELKELRKTEQDEIEPVTIDEVPLPTEEKMNWDPTYLQGKTVGIIGGIRAGSPAQTNFDFGCELITHDGRKQDVDFHALLSKSDIIVILTRFISHASMWEAKAYAVENDKTIHFEPAVNLERILLNIVKTRR</sequence>
<evidence type="ECO:0000256" key="2">
    <source>
        <dbReference type="SAM" id="Coils"/>
    </source>
</evidence>
<keyword evidence="3" id="KW-0614">Plasmid</keyword>
<dbReference type="Proteomes" id="UP000239833">
    <property type="component" value="Plasmid unnamed1"/>
</dbReference>
<evidence type="ECO:0000313" key="3">
    <source>
        <dbReference type="EMBL" id="AVF28881.1"/>
    </source>
</evidence>
<evidence type="ECO:0000256" key="1">
    <source>
        <dbReference type="ARBA" id="ARBA00007189"/>
    </source>
</evidence>
<organism evidence="3 4">
    <name type="scientific">Paenibacillus larvae subsp. larvae</name>
    <dbReference type="NCBI Taxonomy" id="147375"/>
    <lineage>
        <taxon>Bacteria</taxon>
        <taxon>Bacillati</taxon>
        <taxon>Bacillota</taxon>
        <taxon>Bacilli</taxon>
        <taxon>Bacillales</taxon>
        <taxon>Paenibacillaceae</taxon>
        <taxon>Paenibacillus</taxon>
    </lineage>
</organism>
<proteinExistence type="inferred from homology"/>
<accession>A0A2L1U7I8</accession>
<dbReference type="RefSeq" id="WP_104932890.1">
    <property type="nucleotide sequence ID" value="NZ_CP019656.1"/>
</dbReference>